<gene>
    <name evidence="1" type="ORF">IMCC3317_32500</name>
</gene>
<proteinExistence type="predicted"/>
<dbReference type="Proteomes" id="UP000464657">
    <property type="component" value="Chromosome"/>
</dbReference>
<dbReference type="KEGG" id="kan:IMCC3317_32500"/>
<reference evidence="1 2" key="1">
    <citation type="journal article" date="2013" name="Int. J. Syst. Evol. Microbiol.">
        <title>Kordia antarctica sp. nov., isolated from Antarctic seawater.</title>
        <authorList>
            <person name="Baek K."/>
            <person name="Choi A."/>
            <person name="Kang I."/>
            <person name="Lee K."/>
            <person name="Cho J.C."/>
        </authorList>
    </citation>
    <scope>NUCLEOTIDE SEQUENCE [LARGE SCALE GENOMIC DNA]</scope>
    <source>
        <strain evidence="1 2">IMCC3317</strain>
    </source>
</reference>
<protein>
    <submittedName>
        <fullName evidence="1">Uncharacterized protein</fullName>
    </submittedName>
</protein>
<name>A0A7L4ZN04_9FLAO</name>
<dbReference type="AlphaFoldDB" id="A0A7L4ZN04"/>
<dbReference type="PROSITE" id="PS51257">
    <property type="entry name" value="PROKAR_LIPOPROTEIN"/>
    <property type="match status" value="1"/>
</dbReference>
<dbReference type="EMBL" id="CP019288">
    <property type="protein sequence ID" value="QHI37867.1"/>
    <property type="molecule type" value="Genomic_DNA"/>
</dbReference>
<keyword evidence="2" id="KW-1185">Reference proteome</keyword>
<evidence type="ECO:0000313" key="2">
    <source>
        <dbReference type="Proteomes" id="UP000464657"/>
    </source>
</evidence>
<accession>A0A7L4ZN04</accession>
<evidence type="ECO:0000313" key="1">
    <source>
        <dbReference type="EMBL" id="QHI37867.1"/>
    </source>
</evidence>
<organism evidence="1 2">
    <name type="scientific">Kordia antarctica</name>
    <dbReference type="NCBI Taxonomy" id="1218801"/>
    <lineage>
        <taxon>Bacteria</taxon>
        <taxon>Pseudomonadati</taxon>
        <taxon>Bacteroidota</taxon>
        <taxon>Flavobacteriia</taxon>
        <taxon>Flavobacteriales</taxon>
        <taxon>Flavobacteriaceae</taxon>
        <taxon>Kordia</taxon>
    </lineage>
</organism>
<dbReference type="RefSeq" id="WP_160130455.1">
    <property type="nucleotide sequence ID" value="NZ_CP019288.1"/>
</dbReference>
<sequence>MKKKQLKSLKLNKKSISNFNSSTVHGGSGACGIESVRICEAPITDTCSINNVACNTSGTTGSGSPSVHCPSQIPADCNAGSDPGTPSIFPVVC</sequence>